<organism evidence="10 11">
    <name type="scientific">Metabacillus fastidiosus</name>
    <dbReference type="NCBI Taxonomy" id="1458"/>
    <lineage>
        <taxon>Bacteria</taxon>
        <taxon>Bacillati</taxon>
        <taxon>Bacillota</taxon>
        <taxon>Bacilli</taxon>
        <taxon>Bacillales</taxon>
        <taxon>Bacillaceae</taxon>
        <taxon>Metabacillus</taxon>
    </lineage>
</organism>
<dbReference type="InterPro" id="IPR000834">
    <property type="entry name" value="Peptidase_M14"/>
</dbReference>
<keyword evidence="10" id="KW-0121">Carboxypeptidase</keyword>
<keyword evidence="8" id="KW-0732">Signal</keyword>
<keyword evidence="11" id="KW-1185">Reference proteome</keyword>
<dbReference type="Gene3D" id="1.20.58.780">
    <property type="match status" value="1"/>
</dbReference>
<keyword evidence="5" id="KW-0862">Zinc</keyword>
<proteinExistence type="inferred from homology"/>
<dbReference type="Proteomes" id="UP001342826">
    <property type="component" value="Unassembled WGS sequence"/>
</dbReference>
<evidence type="ECO:0000256" key="7">
    <source>
        <dbReference type="PROSITE-ProRule" id="PRU01379"/>
    </source>
</evidence>
<dbReference type="SUPFAM" id="SSF53187">
    <property type="entry name" value="Zn-dependent exopeptidases"/>
    <property type="match status" value="1"/>
</dbReference>
<evidence type="ECO:0000256" key="2">
    <source>
        <dbReference type="ARBA" id="ARBA00005988"/>
    </source>
</evidence>
<feature type="active site" description="Proton donor/acceptor" evidence="7">
    <location>
        <position position="298"/>
    </location>
</feature>
<keyword evidence="6" id="KW-0482">Metalloprotease</keyword>
<dbReference type="GO" id="GO:0004180">
    <property type="term" value="F:carboxypeptidase activity"/>
    <property type="evidence" value="ECO:0007669"/>
    <property type="project" value="UniProtKB-KW"/>
</dbReference>
<dbReference type="PANTHER" id="PTHR11705">
    <property type="entry name" value="PROTEASE FAMILY M14 CARBOXYPEPTIDASE A,B"/>
    <property type="match status" value="1"/>
</dbReference>
<dbReference type="PANTHER" id="PTHR11705:SF143">
    <property type="entry name" value="SLL0236 PROTEIN"/>
    <property type="match status" value="1"/>
</dbReference>
<evidence type="ECO:0000256" key="1">
    <source>
        <dbReference type="ARBA" id="ARBA00001947"/>
    </source>
</evidence>
<comment type="caution">
    <text evidence="10">The sequence shown here is derived from an EMBL/GenBank/DDBJ whole genome shotgun (WGS) entry which is preliminary data.</text>
</comment>
<keyword evidence="3" id="KW-0645">Protease</keyword>
<sequence>MKKSILSAFFFLCICMLLSFSPEQASAASYIDTKQVYTYEIMEQDIEELAKAYPDLIQYKVIGKSEYGRNIYAVSLGKGSSVSFINGSHHAREWMTTIVNMYMIDQYANAYKNGTSINGYNVRSILNDSTIWFLPMVNPDGVTLQQFGLKKFPKEDHDDLIKMNAGSTNFSRWKANAKGLDLNRQYDADWKNICCNPGKPYFKNYKGPKPHHAKEVTAVLDFVNEIKPEISVSYHSSGKILYWNFHQKGTQYNRDHALAKQIGRMTGYSLVYPKSNPSGGGFTDWFISHYNRPAFTPEIAPYVQETSPPLSVFPKVWNENKAVGLYVTKEGHKLFMGRYQSVQAAATKKVNNALLKSKALRPYHTTNIKTVSDLNISADFTNLFNDTGKLIKEAEQSLVNLTEADKTRLSIYIEEAKARRTDAARFIDAVNIGNKLLEQKTGFDRLLLQGKLDDTIVMNYNELSSSINKAEKVVSRIYGSEYRKLAGEKYISPSKILRESIIYEVSRYNLLGVIEDELEQQQDSQVKERFAMLERLEERSIQIKADGNKKYPGKYPDYPEIEAQLQIWKQSLAEKYKGITNSELSNNVE</sequence>
<evidence type="ECO:0000256" key="6">
    <source>
        <dbReference type="ARBA" id="ARBA00023049"/>
    </source>
</evidence>
<feature type="signal peptide" evidence="8">
    <location>
        <begin position="1"/>
        <end position="27"/>
    </location>
</feature>
<protein>
    <submittedName>
        <fullName evidence="10">M14 family zinc carboxypeptidase</fullName>
    </submittedName>
</protein>
<gene>
    <name evidence="10" type="ORF">P9271_15590</name>
</gene>
<accession>A0ABU6P033</accession>
<evidence type="ECO:0000256" key="4">
    <source>
        <dbReference type="ARBA" id="ARBA00022801"/>
    </source>
</evidence>
<dbReference type="InterPro" id="IPR041378">
    <property type="entry name" value="S-layer_SbsC_C"/>
</dbReference>
<evidence type="ECO:0000313" key="10">
    <source>
        <dbReference type="EMBL" id="MED4402727.1"/>
    </source>
</evidence>
<reference evidence="10 11" key="1">
    <citation type="submission" date="2023-03" db="EMBL/GenBank/DDBJ databases">
        <title>Bacillus Genome Sequencing.</title>
        <authorList>
            <person name="Dunlap C."/>
        </authorList>
    </citation>
    <scope>NUCLEOTIDE SEQUENCE [LARGE SCALE GENOMIC DNA]</scope>
    <source>
        <strain evidence="10 11">NRS-1717</strain>
    </source>
</reference>
<evidence type="ECO:0000313" key="11">
    <source>
        <dbReference type="Proteomes" id="UP001342826"/>
    </source>
</evidence>
<dbReference type="Pfam" id="PF00246">
    <property type="entry name" value="Peptidase_M14"/>
    <property type="match status" value="1"/>
</dbReference>
<dbReference type="RefSeq" id="WP_328015521.1">
    <property type="nucleotide sequence ID" value="NZ_JARTFS010000013.1"/>
</dbReference>
<evidence type="ECO:0000256" key="5">
    <source>
        <dbReference type="ARBA" id="ARBA00022833"/>
    </source>
</evidence>
<dbReference type="PROSITE" id="PS52035">
    <property type="entry name" value="PEPTIDASE_M14"/>
    <property type="match status" value="1"/>
</dbReference>
<dbReference type="EMBL" id="JARTFS010000013">
    <property type="protein sequence ID" value="MED4402727.1"/>
    <property type="molecule type" value="Genomic_DNA"/>
</dbReference>
<dbReference type="Pfam" id="PF18058">
    <property type="entry name" value="SbsC_C"/>
    <property type="match status" value="1"/>
</dbReference>
<comment type="cofactor">
    <cofactor evidence="1">
        <name>Zn(2+)</name>
        <dbReference type="ChEBI" id="CHEBI:29105"/>
    </cofactor>
</comment>
<dbReference type="SMART" id="SM00631">
    <property type="entry name" value="Zn_pept"/>
    <property type="match status" value="1"/>
</dbReference>
<dbReference type="Gene3D" id="3.40.630.10">
    <property type="entry name" value="Zn peptidases"/>
    <property type="match status" value="1"/>
</dbReference>
<name>A0ABU6P033_9BACI</name>
<dbReference type="CDD" id="cd06229">
    <property type="entry name" value="M14_Endopeptidase_I"/>
    <property type="match status" value="1"/>
</dbReference>
<keyword evidence="4" id="KW-0378">Hydrolase</keyword>
<evidence type="ECO:0000256" key="8">
    <source>
        <dbReference type="SAM" id="SignalP"/>
    </source>
</evidence>
<feature type="chain" id="PRO_5047102409" evidence="8">
    <location>
        <begin position="28"/>
        <end position="589"/>
    </location>
</feature>
<feature type="domain" description="Peptidase M14" evidence="9">
    <location>
        <begin position="35"/>
        <end position="331"/>
    </location>
</feature>
<evidence type="ECO:0000256" key="3">
    <source>
        <dbReference type="ARBA" id="ARBA00022670"/>
    </source>
</evidence>
<evidence type="ECO:0000259" key="9">
    <source>
        <dbReference type="PROSITE" id="PS52035"/>
    </source>
</evidence>
<comment type="similarity">
    <text evidence="2 7">Belongs to the peptidase M14 family.</text>
</comment>
<dbReference type="InterPro" id="IPR034274">
    <property type="entry name" value="ENP1_M14_CPD"/>
</dbReference>